<feature type="domain" description="Sde2 ubiquitin" evidence="10">
    <location>
        <begin position="2"/>
        <end position="79"/>
    </location>
</feature>
<dbReference type="InterPro" id="IPR051421">
    <property type="entry name" value="RNA_Proc_DNA_Dmg_Regulator"/>
</dbReference>
<dbReference type="Proteomes" id="UP000018144">
    <property type="component" value="Unassembled WGS sequence"/>
</dbReference>
<keyword evidence="7" id="KW-0539">Nucleus</keyword>
<evidence type="ECO:0000313" key="12">
    <source>
        <dbReference type="EMBL" id="CCX33473.1"/>
    </source>
</evidence>
<proteinExistence type="inferred from homology"/>
<dbReference type="STRING" id="1076935.U4LNE7"/>
<dbReference type="Pfam" id="PF13019">
    <property type="entry name" value="Sde2_N_Ubi_yeast"/>
    <property type="match status" value="1"/>
</dbReference>
<evidence type="ECO:0000256" key="2">
    <source>
        <dbReference type="ARBA" id="ARBA00004496"/>
    </source>
</evidence>
<sequence length="258" mass="28160">MINAFVTTFSGLPNVNLVLPPSAPLSELFSALYTRLSISEHPNLVLSTISGHRLSPTSSPLNSVTDGDYVSLRLTSQLCGGKGGFGSQLRAAGGRMSSRKKSQENSDSCRNLDGRRLRTVKEAKALAALLEVKPEMDKKQKEAAIARWKEVIEGAKRHEEGGDKKRFDDVEWLESLEGTTERTREACLVGLKALGLVAEDSSGESSGDEEEGVEDPSDVKGKKPVLSQIREVEEKKPVVVRKFAGWEEEDESSDEEEA</sequence>
<dbReference type="OrthoDB" id="547031at2759"/>
<protein>
    <submittedName>
        <fullName evidence="12">Similar to UPF0667 family protein C31G5.18c acc. no. O14113</fullName>
    </submittedName>
</protein>
<evidence type="ECO:0000256" key="7">
    <source>
        <dbReference type="ARBA" id="ARBA00023242"/>
    </source>
</evidence>
<organism evidence="12 13">
    <name type="scientific">Pyronema omphalodes (strain CBS 100304)</name>
    <name type="common">Pyronema confluens</name>
    <dbReference type="NCBI Taxonomy" id="1076935"/>
    <lineage>
        <taxon>Eukaryota</taxon>
        <taxon>Fungi</taxon>
        <taxon>Dikarya</taxon>
        <taxon>Ascomycota</taxon>
        <taxon>Pezizomycotina</taxon>
        <taxon>Pezizomycetes</taxon>
        <taxon>Pezizales</taxon>
        <taxon>Pyronemataceae</taxon>
        <taxon>Pyronema</taxon>
    </lineage>
</organism>
<evidence type="ECO:0000259" key="11">
    <source>
        <dbReference type="Pfam" id="PF22782"/>
    </source>
</evidence>
<feature type="region of interest" description="Disordered" evidence="9">
    <location>
        <begin position="90"/>
        <end position="110"/>
    </location>
</feature>
<dbReference type="GO" id="GO:0008380">
    <property type="term" value="P:RNA splicing"/>
    <property type="evidence" value="ECO:0007669"/>
    <property type="project" value="UniProtKB-KW"/>
</dbReference>
<keyword evidence="8" id="KW-0131">Cell cycle</keyword>
<keyword evidence="13" id="KW-1185">Reference proteome</keyword>
<evidence type="ECO:0000256" key="9">
    <source>
        <dbReference type="SAM" id="MobiDB-lite"/>
    </source>
</evidence>
<reference evidence="12 13" key="1">
    <citation type="journal article" date="2013" name="PLoS Genet.">
        <title>The genome and development-dependent transcriptomes of Pyronema confluens: a window into fungal evolution.</title>
        <authorList>
            <person name="Traeger S."/>
            <person name="Altegoer F."/>
            <person name="Freitag M."/>
            <person name="Gabaldon T."/>
            <person name="Kempken F."/>
            <person name="Kumar A."/>
            <person name="Marcet-Houben M."/>
            <person name="Poggeler S."/>
            <person name="Stajich J.E."/>
            <person name="Nowrousian M."/>
        </authorList>
    </citation>
    <scope>NUCLEOTIDE SEQUENCE [LARGE SCALE GENOMIC DNA]</scope>
    <source>
        <strain evidence="13">CBS 100304</strain>
        <tissue evidence="12">Vegetative mycelium</tissue>
    </source>
</reference>
<feature type="region of interest" description="Disordered" evidence="9">
    <location>
        <begin position="198"/>
        <end position="226"/>
    </location>
</feature>
<dbReference type="EMBL" id="HF936097">
    <property type="protein sequence ID" value="CCX33473.1"/>
    <property type="molecule type" value="Genomic_DNA"/>
</dbReference>
<dbReference type="eggNOG" id="KOG2827">
    <property type="taxonomic scope" value="Eukaryota"/>
</dbReference>
<dbReference type="InterPro" id="IPR053822">
    <property type="entry name" value="SDE2-like_dom"/>
</dbReference>
<dbReference type="GO" id="GO:0006397">
    <property type="term" value="P:mRNA processing"/>
    <property type="evidence" value="ECO:0007669"/>
    <property type="project" value="UniProtKB-KW"/>
</dbReference>
<name>U4LNE7_PYROM</name>
<evidence type="ECO:0000259" key="10">
    <source>
        <dbReference type="Pfam" id="PF13019"/>
    </source>
</evidence>
<evidence type="ECO:0000256" key="5">
    <source>
        <dbReference type="ARBA" id="ARBA00022664"/>
    </source>
</evidence>
<accession>U4LNE7</accession>
<evidence type="ECO:0000256" key="8">
    <source>
        <dbReference type="ARBA" id="ARBA00023306"/>
    </source>
</evidence>
<dbReference type="GO" id="GO:0005634">
    <property type="term" value="C:nucleus"/>
    <property type="evidence" value="ECO:0007669"/>
    <property type="project" value="UniProtKB-SubCell"/>
</dbReference>
<evidence type="ECO:0000256" key="3">
    <source>
        <dbReference type="ARBA" id="ARBA00008726"/>
    </source>
</evidence>
<evidence type="ECO:0000313" key="13">
    <source>
        <dbReference type="Proteomes" id="UP000018144"/>
    </source>
</evidence>
<dbReference type="PANTHER" id="PTHR12786">
    <property type="entry name" value="SPLICING FACTOR SF3A-RELATED"/>
    <property type="match status" value="1"/>
</dbReference>
<evidence type="ECO:0000256" key="4">
    <source>
        <dbReference type="ARBA" id="ARBA00022490"/>
    </source>
</evidence>
<evidence type="ECO:0000256" key="6">
    <source>
        <dbReference type="ARBA" id="ARBA00023187"/>
    </source>
</evidence>
<dbReference type="InterPro" id="IPR024974">
    <property type="entry name" value="Sde2_N"/>
</dbReference>
<feature type="compositionally biased region" description="Acidic residues" evidence="9">
    <location>
        <begin position="206"/>
        <end position="216"/>
    </location>
</feature>
<keyword evidence="5" id="KW-0507">mRNA processing</keyword>
<gene>
    <name evidence="12" type="ORF">PCON_01183</name>
</gene>
<dbReference type="GO" id="GO:0005737">
    <property type="term" value="C:cytoplasm"/>
    <property type="evidence" value="ECO:0007669"/>
    <property type="project" value="UniProtKB-SubCell"/>
</dbReference>
<dbReference type="AlphaFoldDB" id="U4LNE7"/>
<keyword evidence="6" id="KW-0508">mRNA splicing</keyword>
<dbReference type="OMA" id="RAPWIQN"/>
<keyword evidence="4" id="KW-0963">Cytoplasm</keyword>
<dbReference type="Pfam" id="PF22782">
    <property type="entry name" value="SDE2"/>
    <property type="match status" value="1"/>
</dbReference>
<comment type="subcellular location">
    <subcellularLocation>
        <location evidence="2">Cytoplasm</location>
    </subcellularLocation>
    <subcellularLocation>
        <location evidence="1">Nucleus</location>
    </subcellularLocation>
</comment>
<feature type="domain" description="SDE2-like" evidence="11">
    <location>
        <begin position="80"/>
        <end position="186"/>
    </location>
</feature>
<evidence type="ECO:0000256" key="1">
    <source>
        <dbReference type="ARBA" id="ARBA00004123"/>
    </source>
</evidence>
<dbReference type="PANTHER" id="PTHR12786:SF1">
    <property type="entry name" value="SPLICING REGULATOR SDE2"/>
    <property type="match status" value="1"/>
</dbReference>
<comment type="similarity">
    <text evidence="3">Belongs to the SDE2 family.</text>
</comment>